<evidence type="ECO:0000313" key="3">
    <source>
        <dbReference type="Proteomes" id="UP000194137"/>
    </source>
</evidence>
<feature type="domain" description="Tc1-like transposase DDE" evidence="1">
    <location>
        <begin position="3"/>
        <end position="38"/>
    </location>
</feature>
<dbReference type="GO" id="GO:0003676">
    <property type="term" value="F:nucleic acid binding"/>
    <property type="evidence" value="ECO:0007669"/>
    <property type="project" value="InterPro"/>
</dbReference>
<accession>A0A1W6ZKL7</accession>
<reference evidence="2 3" key="1">
    <citation type="submission" date="2017-05" db="EMBL/GenBank/DDBJ databases">
        <title>Full genome sequence of Pseudorhodoplanes sinuspersici.</title>
        <authorList>
            <person name="Dastgheib S.M.M."/>
            <person name="Shavandi M."/>
            <person name="Tirandaz H."/>
        </authorList>
    </citation>
    <scope>NUCLEOTIDE SEQUENCE [LARGE SCALE GENOMIC DNA]</scope>
    <source>
        <strain evidence="2 3">RIPI110</strain>
    </source>
</reference>
<gene>
    <name evidence="2" type="ORF">CAK95_01490</name>
</gene>
<dbReference type="Gene3D" id="3.30.420.10">
    <property type="entry name" value="Ribonuclease H-like superfamily/Ribonuclease H"/>
    <property type="match status" value="1"/>
</dbReference>
<dbReference type="EMBL" id="CP021112">
    <property type="protein sequence ID" value="ARP97899.1"/>
    <property type="molecule type" value="Genomic_DNA"/>
</dbReference>
<proteinExistence type="predicted"/>
<dbReference type="InterPro" id="IPR038717">
    <property type="entry name" value="Tc1-like_DDE_dom"/>
</dbReference>
<dbReference type="InterPro" id="IPR036397">
    <property type="entry name" value="RNaseH_sf"/>
</dbReference>
<sequence>MIKAAGARLWYLPSYSPDLNPMEQTFAKITHGMRADQKRTIKDVWRHVGELLATIGQTMTTTSQMQDMLLSNREPL</sequence>
<protein>
    <recommendedName>
        <fullName evidence="1">Tc1-like transposase DDE domain-containing protein</fullName>
    </recommendedName>
</protein>
<evidence type="ECO:0000313" key="2">
    <source>
        <dbReference type="EMBL" id="ARP97899.1"/>
    </source>
</evidence>
<keyword evidence="3" id="KW-1185">Reference proteome</keyword>
<organism evidence="2 3">
    <name type="scientific">Pseudorhodoplanes sinuspersici</name>
    <dbReference type="NCBI Taxonomy" id="1235591"/>
    <lineage>
        <taxon>Bacteria</taxon>
        <taxon>Pseudomonadati</taxon>
        <taxon>Pseudomonadota</taxon>
        <taxon>Alphaproteobacteria</taxon>
        <taxon>Hyphomicrobiales</taxon>
        <taxon>Pseudorhodoplanes</taxon>
    </lineage>
</organism>
<dbReference type="Proteomes" id="UP000194137">
    <property type="component" value="Chromosome"/>
</dbReference>
<dbReference type="OrthoDB" id="565387at2"/>
<dbReference type="KEGG" id="psin:CAK95_01490"/>
<dbReference type="AlphaFoldDB" id="A0A1W6ZKL7"/>
<dbReference type="Pfam" id="PF13358">
    <property type="entry name" value="DDE_3"/>
    <property type="match status" value="1"/>
</dbReference>
<name>A0A1W6ZKL7_9HYPH</name>
<evidence type="ECO:0000259" key="1">
    <source>
        <dbReference type="Pfam" id="PF13358"/>
    </source>
</evidence>